<reference evidence="3" key="1">
    <citation type="journal article" date="2019" name="Int. J. Syst. Evol. Microbiol.">
        <title>The Global Catalogue of Microorganisms (GCM) 10K type strain sequencing project: providing services to taxonomists for standard genome sequencing and annotation.</title>
        <authorList>
            <consortium name="The Broad Institute Genomics Platform"/>
            <consortium name="The Broad Institute Genome Sequencing Center for Infectious Disease"/>
            <person name="Wu L."/>
            <person name="Ma J."/>
        </authorList>
    </citation>
    <scope>NUCLEOTIDE SEQUENCE [LARGE SCALE GENOMIC DNA]</scope>
    <source>
        <strain evidence="3">CECT 9128</strain>
    </source>
</reference>
<evidence type="ECO:0000256" key="1">
    <source>
        <dbReference type="SAM" id="SignalP"/>
    </source>
</evidence>
<gene>
    <name evidence="2" type="ORF">ACFOS1_07635</name>
</gene>
<keyword evidence="1" id="KW-0732">Signal</keyword>
<proteinExistence type="predicted"/>
<evidence type="ECO:0000313" key="2">
    <source>
        <dbReference type="EMBL" id="MFC4027271.1"/>
    </source>
</evidence>
<dbReference type="Proteomes" id="UP001595793">
    <property type="component" value="Unassembled WGS sequence"/>
</dbReference>
<organism evidence="2 3">
    <name type="scientific">Zunongwangia endophytica</name>
    <dbReference type="NCBI Taxonomy" id="1808945"/>
    <lineage>
        <taxon>Bacteria</taxon>
        <taxon>Pseudomonadati</taxon>
        <taxon>Bacteroidota</taxon>
        <taxon>Flavobacteriia</taxon>
        <taxon>Flavobacteriales</taxon>
        <taxon>Flavobacteriaceae</taxon>
        <taxon>Zunongwangia</taxon>
    </lineage>
</organism>
<sequence length="202" mass="22820">MKKLLLLFSAILLSFAFIPVQHNAETSDDIGLQNFIPQGKVNFSEIESVKKSAINIDSEKELTFVDSNSLMLKYLTEKTRIKSNAAFNQNEYFKLVKLKGNLSYDIKKTAKTIEFRSSEAAIPNFNLNSEENSILLGEEVYSFSTKITIDHSENAFNSAWTGFAYTNGKSKVVLAKLDNNRFGILMDLPNKTPQVFIENELK</sequence>
<accession>A0ABV8HAN4</accession>
<evidence type="ECO:0000313" key="3">
    <source>
        <dbReference type="Proteomes" id="UP001595793"/>
    </source>
</evidence>
<dbReference type="RefSeq" id="WP_290234555.1">
    <property type="nucleotide sequence ID" value="NZ_JAUFPZ010000002.1"/>
</dbReference>
<keyword evidence="3" id="KW-1185">Reference proteome</keyword>
<feature type="signal peptide" evidence="1">
    <location>
        <begin position="1"/>
        <end position="24"/>
    </location>
</feature>
<name>A0ABV8HAN4_9FLAO</name>
<dbReference type="EMBL" id="JBHSAS010000006">
    <property type="protein sequence ID" value="MFC4027271.1"/>
    <property type="molecule type" value="Genomic_DNA"/>
</dbReference>
<feature type="chain" id="PRO_5045534510" evidence="1">
    <location>
        <begin position="25"/>
        <end position="202"/>
    </location>
</feature>
<protein>
    <submittedName>
        <fullName evidence="2">Uncharacterized protein</fullName>
    </submittedName>
</protein>
<comment type="caution">
    <text evidence="2">The sequence shown here is derived from an EMBL/GenBank/DDBJ whole genome shotgun (WGS) entry which is preliminary data.</text>
</comment>